<organism evidence="8 9">
    <name type="scientific">Eubacterium ramulus</name>
    <dbReference type="NCBI Taxonomy" id="39490"/>
    <lineage>
        <taxon>Bacteria</taxon>
        <taxon>Bacillati</taxon>
        <taxon>Bacillota</taxon>
        <taxon>Clostridia</taxon>
        <taxon>Eubacteriales</taxon>
        <taxon>Eubacteriaceae</taxon>
        <taxon>Eubacterium</taxon>
    </lineage>
</organism>
<name>A0A2V1JLW0_EUBRA</name>
<evidence type="ECO:0000256" key="6">
    <source>
        <dbReference type="PIRSR" id="PIRSR617867-1"/>
    </source>
</evidence>
<keyword evidence="4" id="KW-0904">Protein phosphatase</keyword>
<dbReference type="CDD" id="cd16343">
    <property type="entry name" value="LMWPTP"/>
    <property type="match status" value="1"/>
</dbReference>
<evidence type="ECO:0000256" key="1">
    <source>
        <dbReference type="ARBA" id="ARBA00011063"/>
    </source>
</evidence>
<evidence type="ECO:0000313" key="9">
    <source>
        <dbReference type="Proteomes" id="UP000245288"/>
    </source>
</evidence>
<reference evidence="8 9" key="1">
    <citation type="submission" date="2014-09" db="EMBL/GenBank/DDBJ databases">
        <title>Butyrate-producing bacteria isolated from human gut.</title>
        <authorList>
            <person name="Zhang Q."/>
            <person name="Zhao L."/>
        </authorList>
    </citation>
    <scope>NUCLEOTIDE SEQUENCE [LARGE SCALE GENOMIC DNA]</scope>
    <source>
        <strain evidence="8 9">21</strain>
    </source>
</reference>
<proteinExistence type="inferred from homology"/>
<feature type="active site" evidence="6">
    <location>
        <position position="14"/>
    </location>
</feature>
<dbReference type="SUPFAM" id="SSF52788">
    <property type="entry name" value="Phosphotyrosine protein phosphatases I"/>
    <property type="match status" value="1"/>
</dbReference>
<comment type="catalytic activity">
    <reaction evidence="5">
        <text>O-phospho-L-tyrosyl-[protein] + H2O = L-tyrosyl-[protein] + phosphate</text>
        <dbReference type="Rhea" id="RHEA:10684"/>
        <dbReference type="Rhea" id="RHEA-COMP:10136"/>
        <dbReference type="Rhea" id="RHEA-COMP:20101"/>
        <dbReference type="ChEBI" id="CHEBI:15377"/>
        <dbReference type="ChEBI" id="CHEBI:43474"/>
        <dbReference type="ChEBI" id="CHEBI:46858"/>
        <dbReference type="ChEBI" id="CHEBI:61978"/>
        <dbReference type="EC" id="3.1.3.48"/>
    </reaction>
</comment>
<dbReference type="Proteomes" id="UP000245288">
    <property type="component" value="Unassembled WGS sequence"/>
</dbReference>
<feature type="domain" description="Phosphotyrosine protein phosphatase I" evidence="7">
    <location>
        <begin position="2"/>
        <end position="147"/>
    </location>
</feature>
<feature type="active site" description="Proton donor" evidence="6">
    <location>
        <position position="123"/>
    </location>
</feature>
<gene>
    <name evidence="8" type="ORF">LG34_14975</name>
</gene>
<feature type="active site" description="Nucleophile" evidence="6">
    <location>
        <position position="8"/>
    </location>
</feature>
<protein>
    <recommendedName>
        <fullName evidence="2">protein-tyrosine-phosphatase</fullName>
        <ecNumber evidence="2">3.1.3.48</ecNumber>
    </recommendedName>
</protein>
<dbReference type="Gene3D" id="3.40.50.2300">
    <property type="match status" value="1"/>
</dbReference>
<sequence>MIKILFICHGNICRSPMAEFVMKDLVKKAGLADQFEIASAATSREEIGNPVHRGTRNKLKQYGISVDGKYAVQMTSADYRYYDYIIAMERYNLRNMERFVHGDPDHKVHLLLDFTDRKGDIADPWYTGNFDETYDDVLEGCQGLLSETIAYYDHKC</sequence>
<dbReference type="RefSeq" id="WP_109216677.1">
    <property type="nucleotide sequence ID" value="NZ_JBGKQB010000004.1"/>
</dbReference>
<dbReference type="GO" id="GO:0004725">
    <property type="term" value="F:protein tyrosine phosphatase activity"/>
    <property type="evidence" value="ECO:0007669"/>
    <property type="project" value="UniProtKB-EC"/>
</dbReference>
<dbReference type="OrthoDB" id="9784339at2"/>
<dbReference type="InterPro" id="IPR050438">
    <property type="entry name" value="LMW_PTPase"/>
</dbReference>
<keyword evidence="9" id="KW-1185">Reference proteome</keyword>
<dbReference type="InterPro" id="IPR036196">
    <property type="entry name" value="Ptyr_pPase_sf"/>
</dbReference>
<evidence type="ECO:0000256" key="3">
    <source>
        <dbReference type="ARBA" id="ARBA00022801"/>
    </source>
</evidence>
<evidence type="ECO:0000313" key="8">
    <source>
        <dbReference type="EMBL" id="PWE85617.1"/>
    </source>
</evidence>
<dbReference type="EMBL" id="JRFU01000174">
    <property type="protein sequence ID" value="PWE85617.1"/>
    <property type="molecule type" value="Genomic_DNA"/>
</dbReference>
<dbReference type="AlphaFoldDB" id="A0A2V1JLW0"/>
<comment type="similarity">
    <text evidence="1">Belongs to the low molecular weight phosphotyrosine protein phosphatase family.</text>
</comment>
<dbReference type="PANTHER" id="PTHR11717">
    <property type="entry name" value="LOW MOLECULAR WEIGHT PROTEIN TYROSINE PHOSPHATASE"/>
    <property type="match status" value="1"/>
</dbReference>
<evidence type="ECO:0000256" key="4">
    <source>
        <dbReference type="ARBA" id="ARBA00022912"/>
    </source>
</evidence>
<keyword evidence="3" id="KW-0378">Hydrolase</keyword>
<dbReference type="PRINTS" id="PR00719">
    <property type="entry name" value="LMWPTPASE"/>
</dbReference>
<comment type="caution">
    <text evidence="8">The sequence shown here is derived from an EMBL/GenBank/DDBJ whole genome shotgun (WGS) entry which is preliminary data.</text>
</comment>
<dbReference type="SMART" id="SM00226">
    <property type="entry name" value="LMWPc"/>
    <property type="match status" value="1"/>
</dbReference>
<accession>A0A2V1JLW0</accession>
<dbReference type="InterPro" id="IPR017867">
    <property type="entry name" value="Tyr_phospatase_low_mol_wt"/>
</dbReference>
<dbReference type="InterPro" id="IPR023485">
    <property type="entry name" value="Ptyr_pPase"/>
</dbReference>
<dbReference type="EC" id="3.1.3.48" evidence="2"/>
<dbReference type="Pfam" id="PF01451">
    <property type="entry name" value="LMWPc"/>
    <property type="match status" value="1"/>
</dbReference>
<dbReference type="PANTHER" id="PTHR11717:SF7">
    <property type="entry name" value="LOW MOLECULAR WEIGHT PHOSPHOTYROSINE PROTEIN PHOSPHATASE"/>
    <property type="match status" value="1"/>
</dbReference>
<evidence type="ECO:0000256" key="5">
    <source>
        <dbReference type="ARBA" id="ARBA00051722"/>
    </source>
</evidence>
<evidence type="ECO:0000256" key="2">
    <source>
        <dbReference type="ARBA" id="ARBA00013064"/>
    </source>
</evidence>
<evidence type="ECO:0000259" key="7">
    <source>
        <dbReference type="SMART" id="SM00226"/>
    </source>
</evidence>